<dbReference type="EC" id="3.5.-.-" evidence="2"/>
<dbReference type="SUPFAM" id="SSF51556">
    <property type="entry name" value="Metallo-dependent hydrolases"/>
    <property type="match status" value="1"/>
</dbReference>
<sequence>MRLLYSVIVLFFVVLFSSCTTNKEVDLIVYNAKIYTVDSNFTIYEALAVKNGVFVDMGTSKEIQRKYVAKDSINALGKAIYPGFYDAHAHFFMFADLLDQVDLSNTRSLAEVVEKLKIYQDAYPDRKWIIGGGWDQNKWGIAGFPTKDSLDKYFPNTPIFLSRVDYHAALVNGKALELAQIDSLFRVEGGLIVSDSIGRPSGVLVDNAMSLVAQHIPLPEERPLLLGLRRAQDSLFSVGLTSIVDAGLTMEQLDYLKKFYQQDSLKIRDYAMIAGNPNSIDKYLNEGFYQSDRLSIRSIKLMADGALGSRGACLLDHYHDAPTRGFLLYSPEQFDAVVKRLAATEFQVNTHAIGDSANRLMLDTYGKYLKEPQKRRWRIEHAQVIAPNDFAKFSKYHIIPSVQPTHATSDMYWAQERLGAERMKGAYAYKELLKQYGMLALGSDFPVEHFNPLYGFHAAVARVDKSGFPQGGFQMENALSREEALRGMTIWAAYSCFQERQRGSIERGKDADFVILDDDIMQVALDRIRTIKTLRTVIAGETVYSKL</sequence>
<dbReference type="Gene3D" id="3.10.310.70">
    <property type="match status" value="1"/>
</dbReference>
<dbReference type="SUPFAM" id="SSF51338">
    <property type="entry name" value="Composite domain of metallo-dependent hydrolases"/>
    <property type="match status" value="1"/>
</dbReference>
<dbReference type="InterPro" id="IPR032466">
    <property type="entry name" value="Metal_Hydrolase"/>
</dbReference>
<gene>
    <name evidence="2" type="ORF">ACFS7Y_09230</name>
</gene>
<comment type="caution">
    <text evidence="2">The sequence shown here is derived from an EMBL/GenBank/DDBJ whole genome shotgun (WGS) entry which is preliminary data.</text>
</comment>
<dbReference type="Proteomes" id="UP001597525">
    <property type="component" value="Unassembled WGS sequence"/>
</dbReference>
<dbReference type="InterPro" id="IPR011059">
    <property type="entry name" value="Metal-dep_hydrolase_composite"/>
</dbReference>
<dbReference type="PROSITE" id="PS51257">
    <property type="entry name" value="PROKAR_LIPOPROTEIN"/>
    <property type="match status" value="1"/>
</dbReference>
<evidence type="ECO:0000313" key="3">
    <source>
        <dbReference type="Proteomes" id="UP001597525"/>
    </source>
</evidence>
<dbReference type="RefSeq" id="WP_320182853.1">
    <property type="nucleotide sequence ID" value="NZ_CP138332.1"/>
</dbReference>
<dbReference type="GO" id="GO:0016787">
    <property type="term" value="F:hydrolase activity"/>
    <property type="evidence" value="ECO:0007669"/>
    <property type="project" value="UniProtKB-KW"/>
</dbReference>
<reference evidence="3" key="1">
    <citation type="journal article" date="2019" name="Int. J. Syst. Evol. Microbiol.">
        <title>The Global Catalogue of Microorganisms (GCM) 10K type strain sequencing project: providing services to taxonomists for standard genome sequencing and annotation.</title>
        <authorList>
            <consortium name="The Broad Institute Genomics Platform"/>
            <consortium name="The Broad Institute Genome Sequencing Center for Infectious Disease"/>
            <person name="Wu L."/>
            <person name="Ma J."/>
        </authorList>
    </citation>
    <scope>NUCLEOTIDE SEQUENCE [LARGE SCALE GENOMIC DNA]</scope>
    <source>
        <strain evidence="3">KCTC 22814</strain>
    </source>
</reference>
<evidence type="ECO:0000259" key="1">
    <source>
        <dbReference type="Pfam" id="PF07969"/>
    </source>
</evidence>
<dbReference type="InterPro" id="IPR033932">
    <property type="entry name" value="YtcJ-like"/>
</dbReference>
<dbReference type="EMBL" id="JBHUPB010000007">
    <property type="protein sequence ID" value="MFD2967571.1"/>
    <property type="molecule type" value="Genomic_DNA"/>
</dbReference>
<feature type="domain" description="Amidohydrolase 3" evidence="1">
    <location>
        <begin position="73"/>
        <end position="544"/>
    </location>
</feature>
<dbReference type="Gene3D" id="2.30.40.10">
    <property type="entry name" value="Urease, subunit C, domain 1"/>
    <property type="match status" value="1"/>
</dbReference>
<proteinExistence type="predicted"/>
<dbReference type="PANTHER" id="PTHR22642:SF2">
    <property type="entry name" value="PROTEIN LONG AFTER FAR-RED 3"/>
    <property type="match status" value="1"/>
</dbReference>
<name>A0ABW6BI08_9SPHI</name>
<protein>
    <submittedName>
        <fullName evidence="2">Amidohydrolase</fullName>
        <ecNumber evidence="2">3.5.-.-</ecNumber>
    </submittedName>
</protein>
<dbReference type="PANTHER" id="PTHR22642">
    <property type="entry name" value="IMIDAZOLONEPROPIONASE"/>
    <property type="match status" value="1"/>
</dbReference>
<dbReference type="CDD" id="cd01300">
    <property type="entry name" value="YtcJ_like"/>
    <property type="match status" value="1"/>
</dbReference>
<accession>A0ABW6BI08</accession>
<dbReference type="Gene3D" id="3.20.20.140">
    <property type="entry name" value="Metal-dependent hydrolases"/>
    <property type="match status" value="1"/>
</dbReference>
<dbReference type="InterPro" id="IPR013108">
    <property type="entry name" value="Amidohydro_3"/>
</dbReference>
<evidence type="ECO:0000313" key="2">
    <source>
        <dbReference type="EMBL" id="MFD2967571.1"/>
    </source>
</evidence>
<dbReference type="Pfam" id="PF07969">
    <property type="entry name" value="Amidohydro_3"/>
    <property type="match status" value="1"/>
</dbReference>
<keyword evidence="3" id="KW-1185">Reference proteome</keyword>
<organism evidence="2 3">
    <name type="scientific">Sphingobacterium bambusae</name>
    <dbReference type="NCBI Taxonomy" id="662858"/>
    <lineage>
        <taxon>Bacteria</taxon>
        <taxon>Pseudomonadati</taxon>
        <taxon>Bacteroidota</taxon>
        <taxon>Sphingobacteriia</taxon>
        <taxon>Sphingobacteriales</taxon>
        <taxon>Sphingobacteriaceae</taxon>
        <taxon>Sphingobacterium</taxon>
    </lineage>
</organism>
<keyword evidence="2" id="KW-0378">Hydrolase</keyword>